<evidence type="ECO:0000313" key="6">
    <source>
        <dbReference type="EnsemblMetazoa" id="Aqu2.1.40505_001"/>
    </source>
</evidence>
<feature type="domain" description="PHD-type" evidence="5">
    <location>
        <begin position="21"/>
        <end position="67"/>
    </location>
</feature>
<evidence type="ECO:0000256" key="4">
    <source>
        <dbReference type="PROSITE-ProRule" id="PRU00146"/>
    </source>
</evidence>
<dbReference type="Gene3D" id="3.30.40.10">
    <property type="entry name" value="Zinc/RING finger domain, C3HC4 (zinc finger)"/>
    <property type="match status" value="1"/>
</dbReference>
<dbReference type="GO" id="GO:0008270">
    <property type="term" value="F:zinc ion binding"/>
    <property type="evidence" value="ECO:0007669"/>
    <property type="project" value="UniProtKB-KW"/>
</dbReference>
<dbReference type="InterPro" id="IPR001965">
    <property type="entry name" value="Znf_PHD"/>
</dbReference>
<evidence type="ECO:0000256" key="3">
    <source>
        <dbReference type="ARBA" id="ARBA00022833"/>
    </source>
</evidence>
<evidence type="ECO:0000256" key="1">
    <source>
        <dbReference type="ARBA" id="ARBA00022723"/>
    </source>
</evidence>
<dbReference type="InterPro" id="IPR019786">
    <property type="entry name" value="Zinc_finger_PHD-type_CS"/>
</dbReference>
<dbReference type="SMART" id="SM00249">
    <property type="entry name" value="PHD"/>
    <property type="match status" value="1"/>
</dbReference>
<dbReference type="SUPFAM" id="SSF57903">
    <property type="entry name" value="FYVE/PHD zinc finger"/>
    <property type="match status" value="1"/>
</dbReference>
<dbReference type="OrthoDB" id="436852at2759"/>
<organism evidence="6">
    <name type="scientific">Amphimedon queenslandica</name>
    <name type="common">Sponge</name>
    <dbReference type="NCBI Taxonomy" id="400682"/>
    <lineage>
        <taxon>Eukaryota</taxon>
        <taxon>Metazoa</taxon>
        <taxon>Porifera</taxon>
        <taxon>Demospongiae</taxon>
        <taxon>Heteroscleromorpha</taxon>
        <taxon>Haplosclerida</taxon>
        <taxon>Niphatidae</taxon>
        <taxon>Amphimedon</taxon>
    </lineage>
</organism>
<evidence type="ECO:0000256" key="2">
    <source>
        <dbReference type="ARBA" id="ARBA00022771"/>
    </source>
</evidence>
<name>A0A1X7VL04_AMPQE</name>
<dbReference type="EnsemblMetazoa" id="Aqu2.1.40505_001">
    <property type="protein sequence ID" value="Aqu2.1.40505_001"/>
    <property type="gene ID" value="Aqu2.1.40505"/>
</dbReference>
<dbReference type="InterPro" id="IPR019787">
    <property type="entry name" value="Znf_PHD-finger"/>
</dbReference>
<dbReference type="InterPro" id="IPR011011">
    <property type="entry name" value="Znf_FYVE_PHD"/>
</dbReference>
<dbReference type="PROSITE" id="PS50016">
    <property type="entry name" value="ZF_PHD_2"/>
    <property type="match status" value="1"/>
</dbReference>
<dbReference type="InParanoid" id="A0A1X7VL04"/>
<proteinExistence type="predicted"/>
<sequence>TLLDTDDNGENVNGDHTTNLPIYCTCRKTVDGSLMVQCARCSEWFHLHCLTISEELPDGDWICNSCM</sequence>
<keyword evidence="3" id="KW-0862">Zinc</keyword>
<keyword evidence="2 4" id="KW-0863">Zinc-finger</keyword>
<dbReference type="PROSITE" id="PS01359">
    <property type="entry name" value="ZF_PHD_1"/>
    <property type="match status" value="1"/>
</dbReference>
<dbReference type="Pfam" id="PF00628">
    <property type="entry name" value="PHD"/>
    <property type="match status" value="1"/>
</dbReference>
<dbReference type="AlphaFoldDB" id="A0A1X7VL04"/>
<evidence type="ECO:0000259" key="5">
    <source>
        <dbReference type="PROSITE" id="PS50016"/>
    </source>
</evidence>
<protein>
    <recommendedName>
        <fullName evidence="5">PHD-type domain-containing protein</fullName>
    </recommendedName>
</protein>
<reference evidence="6" key="1">
    <citation type="submission" date="2017-05" db="UniProtKB">
        <authorList>
            <consortium name="EnsemblMetazoa"/>
        </authorList>
    </citation>
    <scope>IDENTIFICATION</scope>
</reference>
<dbReference type="InterPro" id="IPR013083">
    <property type="entry name" value="Znf_RING/FYVE/PHD"/>
</dbReference>
<keyword evidence="1" id="KW-0479">Metal-binding</keyword>
<accession>A0A1X7VL04</accession>
<dbReference type="STRING" id="400682.A0A1X7VL04"/>